<name>A0A915J559_ROMCU</name>
<keyword evidence="1" id="KW-1185">Reference proteome</keyword>
<proteinExistence type="predicted"/>
<evidence type="ECO:0000313" key="1">
    <source>
        <dbReference type="Proteomes" id="UP000887565"/>
    </source>
</evidence>
<sequence length="75" mass="8587">MLRVAKATTSTTHCCKKRALFLLRGWFSWLEHVDASRKLRGSSPGLSLTFTEVPSSGYRLPRQQNQINHCLENRV</sequence>
<evidence type="ECO:0000313" key="2">
    <source>
        <dbReference type="WBParaSite" id="nRc.2.0.1.t21280-RA"/>
    </source>
</evidence>
<accession>A0A915J559</accession>
<protein>
    <submittedName>
        <fullName evidence="2">Secreted protein</fullName>
    </submittedName>
</protein>
<reference evidence="2" key="1">
    <citation type="submission" date="2022-11" db="UniProtKB">
        <authorList>
            <consortium name="WormBaseParasite"/>
        </authorList>
    </citation>
    <scope>IDENTIFICATION</scope>
</reference>
<dbReference type="AlphaFoldDB" id="A0A915J559"/>
<dbReference type="Proteomes" id="UP000887565">
    <property type="component" value="Unplaced"/>
</dbReference>
<organism evidence="1 2">
    <name type="scientific">Romanomermis culicivorax</name>
    <name type="common">Nematode worm</name>
    <dbReference type="NCBI Taxonomy" id="13658"/>
    <lineage>
        <taxon>Eukaryota</taxon>
        <taxon>Metazoa</taxon>
        <taxon>Ecdysozoa</taxon>
        <taxon>Nematoda</taxon>
        <taxon>Enoplea</taxon>
        <taxon>Dorylaimia</taxon>
        <taxon>Mermithida</taxon>
        <taxon>Mermithoidea</taxon>
        <taxon>Mermithidae</taxon>
        <taxon>Romanomermis</taxon>
    </lineage>
</organism>
<dbReference type="WBParaSite" id="nRc.2.0.1.t21280-RA">
    <property type="protein sequence ID" value="nRc.2.0.1.t21280-RA"/>
    <property type="gene ID" value="nRc.2.0.1.g21280"/>
</dbReference>